<sequence>MTKSQSVLDQDRVLVRSRPRPRPSPGTLESETRPSPGTLESETRPRPLKNGLEAKTGHVSSEGACAAPCIQRRVDVTETDMASPQIASLSWGHMTVRGHSGSYKDCKVWPGGSRAWDWRETGTDHSPGVQPADLEELLSKNIDLLVIGRGMSEALQVPAPLWTWFGVVVWRSQCCRQRRQCNSTTGWQRRDGRWPGSSTHLQLILLKLYILLLKLHLLKLSILLLKLLHLLKLSILLLKLLHLLNSPSSLLKLLHLLKLYILPSEAPPAEALHPPF</sequence>
<dbReference type="CDD" id="cd05126">
    <property type="entry name" value="Mth938"/>
    <property type="match status" value="1"/>
</dbReference>
<dbReference type="FunFam" id="3.40.1230.10:FF:000001">
    <property type="entry name" value="Adipogenesis-associated, Mth938 domain-containing"/>
    <property type="match status" value="1"/>
</dbReference>
<keyword evidence="2" id="KW-0963">Cytoplasm</keyword>
<dbReference type="AlphaFoldDB" id="A0AAW0MUQ4"/>
<evidence type="ECO:0000256" key="1">
    <source>
        <dbReference type="ARBA" id="ARBA00004496"/>
    </source>
</evidence>
<keyword evidence="7" id="KW-1185">Reference proteome</keyword>
<protein>
    <recommendedName>
        <fullName evidence="4">Mth938 domain-containing protein</fullName>
    </recommendedName>
</protein>
<dbReference type="SUPFAM" id="SSF64076">
    <property type="entry name" value="MTH938-like"/>
    <property type="match status" value="1"/>
</dbReference>
<organism evidence="6 7">
    <name type="scientific">Mugilogobius chulae</name>
    <name type="common">yellowstripe goby</name>
    <dbReference type="NCBI Taxonomy" id="88201"/>
    <lineage>
        <taxon>Eukaryota</taxon>
        <taxon>Metazoa</taxon>
        <taxon>Chordata</taxon>
        <taxon>Craniata</taxon>
        <taxon>Vertebrata</taxon>
        <taxon>Euteleostomi</taxon>
        <taxon>Actinopterygii</taxon>
        <taxon>Neopterygii</taxon>
        <taxon>Teleostei</taxon>
        <taxon>Neoteleostei</taxon>
        <taxon>Acanthomorphata</taxon>
        <taxon>Gobiaria</taxon>
        <taxon>Gobiiformes</taxon>
        <taxon>Gobioidei</taxon>
        <taxon>Gobiidae</taxon>
        <taxon>Gobionellinae</taxon>
        <taxon>Mugilogobius</taxon>
    </lineage>
</organism>
<name>A0AAW0MUQ4_9GOBI</name>
<dbReference type="PANTHER" id="PTHR15811:SF5">
    <property type="entry name" value="MTH938 DOMAIN-CONTAINING PROTEIN"/>
    <property type="match status" value="1"/>
</dbReference>
<evidence type="ECO:0000313" key="7">
    <source>
        <dbReference type="Proteomes" id="UP001460270"/>
    </source>
</evidence>
<comment type="caution">
    <text evidence="6">The sequence shown here is derived from an EMBL/GenBank/DDBJ whole genome shotgun (WGS) entry which is preliminary data.</text>
</comment>
<evidence type="ECO:0000313" key="6">
    <source>
        <dbReference type="EMBL" id="KAK7882133.1"/>
    </source>
</evidence>
<comment type="similarity">
    <text evidence="3">Belongs to the AAMDC family.</text>
</comment>
<feature type="compositionally biased region" description="Polar residues" evidence="5">
    <location>
        <begin position="27"/>
        <end position="40"/>
    </location>
</feature>
<dbReference type="EMBL" id="JBBPFD010000021">
    <property type="protein sequence ID" value="KAK7882133.1"/>
    <property type="molecule type" value="Genomic_DNA"/>
</dbReference>
<evidence type="ECO:0000256" key="3">
    <source>
        <dbReference type="ARBA" id="ARBA00061510"/>
    </source>
</evidence>
<evidence type="ECO:0000256" key="4">
    <source>
        <dbReference type="ARBA" id="ARBA00074293"/>
    </source>
</evidence>
<feature type="region of interest" description="Disordered" evidence="5">
    <location>
        <begin position="1"/>
        <end position="59"/>
    </location>
</feature>
<evidence type="ECO:0000256" key="5">
    <source>
        <dbReference type="SAM" id="MobiDB-lite"/>
    </source>
</evidence>
<dbReference type="InterPro" id="IPR034096">
    <property type="entry name" value="AAMDC"/>
</dbReference>
<dbReference type="GO" id="GO:0005737">
    <property type="term" value="C:cytoplasm"/>
    <property type="evidence" value="ECO:0007669"/>
    <property type="project" value="UniProtKB-SubCell"/>
</dbReference>
<dbReference type="Gene3D" id="3.40.1230.10">
    <property type="entry name" value="MTH938-like"/>
    <property type="match status" value="1"/>
</dbReference>
<dbReference type="Proteomes" id="UP001460270">
    <property type="component" value="Unassembled WGS sequence"/>
</dbReference>
<gene>
    <name evidence="6" type="ORF">WMY93_028307</name>
</gene>
<evidence type="ECO:0000256" key="2">
    <source>
        <dbReference type="ARBA" id="ARBA00022490"/>
    </source>
</evidence>
<proteinExistence type="inferred from homology"/>
<dbReference type="PANTHER" id="PTHR15811">
    <property type="entry name" value="MTH938 DOMAIN-CONTAINING PROTEIN"/>
    <property type="match status" value="1"/>
</dbReference>
<dbReference type="InterPro" id="IPR036748">
    <property type="entry name" value="MTH938-like_sf"/>
</dbReference>
<comment type="subcellular location">
    <subcellularLocation>
        <location evidence="1">Cytoplasm</location>
    </subcellularLocation>
</comment>
<dbReference type="GO" id="GO:0045600">
    <property type="term" value="P:positive regulation of fat cell differentiation"/>
    <property type="evidence" value="ECO:0007669"/>
    <property type="project" value="TreeGrafter"/>
</dbReference>
<accession>A0AAW0MUQ4</accession>
<reference evidence="7" key="1">
    <citation type="submission" date="2024-04" db="EMBL/GenBank/DDBJ databases">
        <title>Salinicola lusitanus LLJ914,a marine bacterium isolated from the Okinawa Trough.</title>
        <authorList>
            <person name="Li J."/>
        </authorList>
    </citation>
    <scope>NUCLEOTIDE SEQUENCE [LARGE SCALE GENOMIC DNA]</scope>
</reference>